<dbReference type="Pfam" id="PF01522">
    <property type="entry name" value="Polysacc_deac_1"/>
    <property type="match status" value="1"/>
</dbReference>
<dbReference type="SUPFAM" id="SSF51735">
    <property type="entry name" value="NAD(P)-binding Rossmann-fold domains"/>
    <property type="match status" value="1"/>
</dbReference>
<protein>
    <recommendedName>
        <fullName evidence="3">NodB homology domain-containing protein</fullName>
    </recommendedName>
</protein>
<reference evidence="4" key="2">
    <citation type="journal article" date="2019" name="bioRxiv">
        <title>Genomics, evolutionary history and diagnostics of the Alternaria alternata species group including apple and Asian pear pathotypes.</title>
        <authorList>
            <person name="Armitage A.D."/>
            <person name="Cockerton H.M."/>
            <person name="Sreenivasaprasad S."/>
            <person name="Woodhall J.W."/>
            <person name="Lane C.R."/>
            <person name="Harrison R.J."/>
            <person name="Clarkson J.P."/>
        </authorList>
    </citation>
    <scope>NUCLEOTIDE SEQUENCE</scope>
    <source>
        <strain evidence="4">FERA 1164</strain>
        <strain evidence="5">FERA 635</strain>
    </source>
</reference>
<dbReference type="CDD" id="cd05233">
    <property type="entry name" value="SDR_c"/>
    <property type="match status" value="1"/>
</dbReference>
<keyword evidence="2" id="KW-0472">Membrane</keyword>
<dbReference type="SUPFAM" id="SSF88713">
    <property type="entry name" value="Glycoside hydrolase/deacetylase"/>
    <property type="match status" value="1"/>
</dbReference>
<dbReference type="EMBL" id="PDXB01000011">
    <property type="protein sequence ID" value="RYN29282.1"/>
    <property type="molecule type" value="Genomic_DNA"/>
</dbReference>
<dbReference type="Proteomes" id="UP000292340">
    <property type="component" value="Unassembled WGS sequence"/>
</dbReference>
<evidence type="ECO:0000313" key="5">
    <source>
        <dbReference type="EMBL" id="RYN93051.1"/>
    </source>
</evidence>
<reference evidence="4" key="1">
    <citation type="submission" date="2017-10" db="EMBL/GenBank/DDBJ databases">
        <authorList>
            <person name="Armitage A.D."/>
            <person name="Barbara D.J."/>
            <person name="Woodhall J.W."/>
            <person name="Sreenivasaprasad S."/>
            <person name="Lane C.R."/>
            <person name="Clarkson J.P."/>
            <person name="Harrison R.J."/>
        </authorList>
    </citation>
    <scope>NUCLEOTIDE SEQUENCE</scope>
    <source>
        <strain evidence="4">FERA 1164</strain>
        <strain evidence="5">FERA 635</strain>
    </source>
</reference>
<feature type="transmembrane region" description="Helical" evidence="2">
    <location>
        <begin position="721"/>
        <end position="738"/>
    </location>
</feature>
<dbReference type="Gene3D" id="3.40.50.720">
    <property type="entry name" value="NAD(P)-binding Rossmann-like Domain"/>
    <property type="match status" value="1"/>
</dbReference>
<feature type="domain" description="NodB homology" evidence="3">
    <location>
        <begin position="369"/>
        <end position="469"/>
    </location>
</feature>
<sequence length="880" mass="96946">MSFLELEGLHVFVTGAAGGIGGAIVEEFLAQGCKVTAHDLRPNPLASTKPNLHCLQGDISSEASIQESISQAISHFSQPINILCANAGITDESSSHPIWGMPSDLWDRTYAVNVRGTFLTIKHFLRSVEESQLETGKDVNNVSVVVTGSECGVFGQAGHVEYASGKAALQYGLVKTVKNEIVRLNKSARINAVAPGWVDTKLIEGRLDDPKEMWREAEATVPLRKIAQPTDVARAAAFLASHRAAGHISGQCISVDGGMEGRIVWSEDEVRKSQATAVEPEMPSVNTTGEAEVFGTTTEGVSLASRNTSATAIPTTSSLTAPRINHEPKIKILLSVDFDAVSGWLGTGAHPNNNLADYSTGFFSGHVGVPRLLKLFAKYDIANKVTWFVPMHSAESFPKEFAAIKNSGAEIGLHGYCHEGAPQLTPTQEREVLEHCISLYQELLGKRPLGYRAPLYQLRESTVELLEEYSFLYDSSLSHHDSKPYYLPNLPPIKPPKYTEEASAKDWMKPLPRPSAPTAKTLVEIPANWYTEDMTPLQYLPNVPNSHGYVDVRVMENMWKDKFDWIRSEMRDGIGEKDVVVFPLVLHPDTSGMAHVIGMIERVIKWLKTWEGDVEFCTYEEAAGEWKEKNTTEEGMEKLKEAETAAAQRLRKTFKYPSESDDEDTIEAGMDEQDRAALVQTLSTHDTSTTHTYTLFLLALPLLPTLLYIPRLLALSTLPTSLVAVASLLATAYTLYFLPLPPTQMEPIDGVDVTPSTFQQPSRGKGKGKKPMGGYGIYNKTPSWEQPTEKSVRRPVPYLSEDMADRIGDYIVPINRAVCGLLALYEVWLAREWSEGFMIGGGFLPGVICLIILWARTELRIIDMDALERINAGAAQGKVK</sequence>
<name>A0AB37WL35_9PLEO</name>
<proteinExistence type="predicted"/>
<dbReference type="InterPro" id="IPR036291">
    <property type="entry name" value="NAD(P)-bd_dom_sf"/>
</dbReference>
<evidence type="ECO:0000256" key="2">
    <source>
        <dbReference type="SAM" id="Phobius"/>
    </source>
</evidence>
<dbReference type="InterPro" id="IPR011330">
    <property type="entry name" value="Glyco_hydro/deAcase_b/a-brl"/>
</dbReference>
<evidence type="ECO:0000259" key="3">
    <source>
        <dbReference type="Pfam" id="PF01522"/>
    </source>
</evidence>
<feature type="transmembrane region" description="Helical" evidence="2">
    <location>
        <begin position="690"/>
        <end position="709"/>
    </location>
</feature>
<evidence type="ECO:0000313" key="6">
    <source>
        <dbReference type="Proteomes" id="UP000292340"/>
    </source>
</evidence>
<dbReference type="InterPro" id="IPR002347">
    <property type="entry name" value="SDR_fam"/>
</dbReference>
<comment type="caution">
    <text evidence="4">The sequence shown here is derived from an EMBL/GenBank/DDBJ whole genome shotgun (WGS) entry which is preliminary data.</text>
</comment>
<dbReference type="AlphaFoldDB" id="A0AB37WL35"/>
<dbReference type="CDD" id="cd10938">
    <property type="entry name" value="CE4_HpPgdA_like"/>
    <property type="match status" value="1"/>
</dbReference>
<organism evidence="4 6">
    <name type="scientific">Alternaria tenuissima</name>
    <dbReference type="NCBI Taxonomy" id="119927"/>
    <lineage>
        <taxon>Eukaryota</taxon>
        <taxon>Fungi</taxon>
        <taxon>Dikarya</taxon>
        <taxon>Ascomycota</taxon>
        <taxon>Pezizomycotina</taxon>
        <taxon>Dothideomycetes</taxon>
        <taxon>Pleosporomycetidae</taxon>
        <taxon>Pleosporales</taxon>
        <taxon>Pleosporineae</taxon>
        <taxon>Pleosporaceae</taxon>
        <taxon>Alternaria</taxon>
        <taxon>Alternaria sect. Alternaria</taxon>
        <taxon>Alternaria alternata complex</taxon>
    </lineage>
</organism>
<dbReference type="Pfam" id="PF13561">
    <property type="entry name" value="adh_short_C2"/>
    <property type="match status" value="1"/>
</dbReference>
<dbReference type="PRINTS" id="PR00081">
    <property type="entry name" value="GDHRDH"/>
</dbReference>
<dbReference type="PANTHER" id="PTHR47561">
    <property type="entry name" value="POLYSACCHARIDE DEACETYLASE FAMILY PROTEIN (AFU_ORTHOLOGUE AFUA_6G05030)"/>
    <property type="match status" value="1"/>
</dbReference>
<accession>A0AB37WL35</accession>
<keyword evidence="7" id="KW-1185">Reference proteome</keyword>
<dbReference type="EMBL" id="PDXF01000056">
    <property type="protein sequence ID" value="RYN93051.1"/>
    <property type="molecule type" value="Genomic_DNA"/>
</dbReference>
<keyword evidence="2" id="KW-1133">Transmembrane helix</keyword>
<feature type="region of interest" description="Disordered" evidence="1">
    <location>
        <begin position="755"/>
        <end position="774"/>
    </location>
</feature>
<dbReference type="GO" id="GO:0016810">
    <property type="term" value="F:hydrolase activity, acting on carbon-nitrogen (but not peptide) bonds"/>
    <property type="evidence" value="ECO:0007669"/>
    <property type="project" value="InterPro"/>
</dbReference>
<dbReference type="Gene3D" id="3.20.20.370">
    <property type="entry name" value="Glycoside hydrolase/deacetylase"/>
    <property type="match status" value="1"/>
</dbReference>
<keyword evidence="2" id="KW-0812">Transmembrane</keyword>
<dbReference type="Proteomes" id="UP000293195">
    <property type="component" value="Unassembled WGS sequence"/>
</dbReference>
<dbReference type="InterPro" id="IPR037950">
    <property type="entry name" value="PgdA-like"/>
</dbReference>
<evidence type="ECO:0000256" key="1">
    <source>
        <dbReference type="SAM" id="MobiDB-lite"/>
    </source>
</evidence>
<dbReference type="InterPro" id="IPR002509">
    <property type="entry name" value="NODB_dom"/>
</dbReference>
<gene>
    <name evidence="4" type="ORF">AA0115_g5476</name>
    <name evidence="5" type="ORF">AA0119_g9825</name>
</gene>
<feature type="transmembrane region" description="Helical" evidence="2">
    <location>
        <begin position="836"/>
        <end position="855"/>
    </location>
</feature>
<dbReference type="PANTHER" id="PTHR47561:SF2">
    <property type="entry name" value="HYPOTHETICAL POLYSACCHARIDE DEACETYLASE (EUROFUNG)"/>
    <property type="match status" value="1"/>
</dbReference>
<dbReference type="GO" id="GO:0005975">
    <property type="term" value="P:carbohydrate metabolic process"/>
    <property type="evidence" value="ECO:0007669"/>
    <property type="project" value="InterPro"/>
</dbReference>
<evidence type="ECO:0000313" key="4">
    <source>
        <dbReference type="EMBL" id="RYN29282.1"/>
    </source>
</evidence>
<evidence type="ECO:0000313" key="7">
    <source>
        <dbReference type="Proteomes" id="UP000293195"/>
    </source>
</evidence>